<keyword evidence="1" id="KW-0732">Signal</keyword>
<evidence type="ECO:0000313" key="2">
    <source>
        <dbReference type="EMBL" id="GJC78514.1"/>
    </source>
</evidence>
<accession>A0AA37GD61</accession>
<evidence type="ECO:0000256" key="1">
    <source>
        <dbReference type="SAM" id="SignalP"/>
    </source>
</evidence>
<proteinExistence type="predicted"/>
<dbReference type="Proteomes" id="UP001055172">
    <property type="component" value="Unassembled WGS sequence"/>
</dbReference>
<organism evidence="2 3">
    <name type="scientific">Colletotrichum liriopes</name>
    <dbReference type="NCBI Taxonomy" id="708192"/>
    <lineage>
        <taxon>Eukaryota</taxon>
        <taxon>Fungi</taxon>
        <taxon>Dikarya</taxon>
        <taxon>Ascomycota</taxon>
        <taxon>Pezizomycotina</taxon>
        <taxon>Sordariomycetes</taxon>
        <taxon>Hypocreomycetidae</taxon>
        <taxon>Glomerellales</taxon>
        <taxon>Glomerellaceae</taxon>
        <taxon>Colletotrichum</taxon>
        <taxon>Colletotrichum spaethianum species complex</taxon>
    </lineage>
</organism>
<sequence>MVAISFAGISSRGKEVMIGIFLLSVLFLLGVTGAPSQGNGMVVPIEYNWDPANPPLWSLRPEDRDAFTIDKSSAFQKRENEANIAGFTPLNYTWNPRDPPLWTIRPEDRKKYLTSSLGTHHIATQNIDDNSARDALLCLWSQGMPPKNKFLPFKQGKMRFDTCEGWNKNKYDDGGCTSFCETSTKFEWAQEVPFSHSECHYPIKCGMTETDSVNSGWTVGVGAKVQFWKALKIGVTGGWHHSWGTAKGKKWDVDLKEGECGYFTFVPVKKVVWYVFCKLLSLKDLIVLTCLCLSGGITEPSSPPGWGDFGFCNSYPRNFQYCDNQLWTIKDHNNPKDVQTEIPDGTIIFVYTDCLTRLPLPMSKQDPVYRAPGVALNHDILDSIQEGWVWNTCYLWDMGVKGQLSLYIHGSGFKDSMIGPKGYKLIERVSHCVRASEGVMKDVEFAWFHSGYPGDDAKRTGAVWVFMADVPNNIRPGCLGEAIMELGGTTMDNCVGDKFEQ</sequence>
<dbReference type="EMBL" id="BPPX01000002">
    <property type="protein sequence ID" value="GJC78514.1"/>
    <property type="molecule type" value="Genomic_DNA"/>
</dbReference>
<keyword evidence="3" id="KW-1185">Reference proteome</keyword>
<name>A0AA37GD61_9PEZI</name>
<feature type="chain" id="PRO_5041253289" evidence="1">
    <location>
        <begin position="34"/>
        <end position="501"/>
    </location>
</feature>
<dbReference type="AlphaFoldDB" id="A0AA37GD61"/>
<feature type="signal peptide" evidence="1">
    <location>
        <begin position="1"/>
        <end position="33"/>
    </location>
</feature>
<protein>
    <submittedName>
        <fullName evidence="2">Uncharacterized protein</fullName>
    </submittedName>
</protein>
<evidence type="ECO:0000313" key="3">
    <source>
        <dbReference type="Proteomes" id="UP001055172"/>
    </source>
</evidence>
<comment type="caution">
    <text evidence="2">The sequence shown here is derived from an EMBL/GenBank/DDBJ whole genome shotgun (WGS) entry which is preliminary data.</text>
</comment>
<reference evidence="2 3" key="1">
    <citation type="submission" date="2021-07" db="EMBL/GenBank/DDBJ databases">
        <title>Genome data of Colletotrichum spaethianum.</title>
        <authorList>
            <person name="Utami Y.D."/>
            <person name="Hiruma K."/>
        </authorList>
    </citation>
    <scope>NUCLEOTIDE SEQUENCE [LARGE SCALE GENOMIC DNA]</scope>
    <source>
        <strain evidence="2 3">MAFF 242679</strain>
    </source>
</reference>
<gene>
    <name evidence="2" type="ORF">ColLi_01352</name>
</gene>